<evidence type="ECO:0000256" key="2">
    <source>
        <dbReference type="ARBA" id="ARBA00022737"/>
    </source>
</evidence>
<keyword evidence="4" id="KW-0862">Zinc</keyword>
<reference evidence="8" key="2">
    <citation type="submission" date="2020-09" db="EMBL/GenBank/DDBJ databases">
        <authorList>
            <person name="Kikuchi T."/>
        </authorList>
    </citation>
    <scope>NUCLEOTIDE SEQUENCE</scope>
    <source>
        <strain evidence="8">Ka4C1</strain>
    </source>
</reference>
<dbReference type="Gene3D" id="3.30.160.60">
    <property type="entry name" value="Classic Zinc Finger"/>
    <property type="match status" value="4"/>
</dbReference>
<dbReference type="GO" id="GO:0005634">
    <property type="term" value="C:nucleus"/>
    <property type="evidence" value="ECO:0007669"/>
    <property type="project" value="TreeGrafter"/>
</dbReference>
<evidence type="ECO:0000256" key="4">
    <source>
        <dbReference type="ARBA" id="ARBA00022833"/>
    </source>
</evidence>
<name>A0A1I7RV80_BURXY</name>
<protein>
    <submittedName>
        <fullName evidence="8">(pine wood nematode) hypothetical protein</fullName>
    </submittedName>
</protein>
<evidence type="ECO:0000256" key="5">
    <source>
        <dbReference type="PROSITE-ProRule" id="PRU00042"/>
    </source>
</evidence>
<keyword evidence="2" id="KW-0677">Repeat</keyword>
<dbReference type="GO" id="GO:0008270">
    <property type="term" value="F:zinc ion binding"/>
    <property type="evidence" value="ECO:0007669"/>
    <property type="project" value="UniProtKB-KW"/>
</dbReference>
<organism evidence="9 11">
    <name type="scientific">Bursaphelenchus xylophilus</name>
    <name type="common">Pinewood nematode worm</name>
    <name type="synonym">Aphelenchoides xylophilus</name>
    <dbReference type="NCBI Taxonomy" id="6326"/>
    <lineage>
        <taxon>Eukaryota</taxon>
        <taxon>Metazoa</taxon>
        <taxon>Ecdysozoa</taxon>
        <taxon>Nematoda</taxon>
        <taxon>Chromadorea</taxon>
        <taxon>Rhabditida</taxon>
        <taxon>Tylenchina</taxon>
        <taxon>Tylenchomorpha</taxon>
        <taxon>Aphelenchoidea</taxon>
        <taxon>Aphelenchoididae</taxon>
        <taxon>Bursaphelenchus</taxon>
    </lineage>
</organism>
<evidence type="ECO:0000256" key="3">
    <source>
        <dbReference type="ARBA" id="ARBA00022771"/>
    </source>
</evidence>
<dbReference type="WBParaSite" id="BXY_0464100.1">
    <property type="protein sequence ID" value="BXY_0464100.1"/>
    <property type="gene ID" value="BXY_0464100"/>
</dbReference>
<evidence type="ECO:0000259" key="7">
    <source>
        <dbReference type="PROSITE" id="PS50157"/>
    </source>
</evidence>
<dbReference type="PROSITE" id="PS50157">
    <property type="entry name" value="ZINC_FINGER_C2H2_2"/>
    <property type="match status" value="3"/>
</dbReference>
<proteinExistence type="predicted"/>
<reference evidence="11" key="1">
    <citation type="submission" date="2016-11" db="UniProtKB">
        <authorList>
            <consortium name="WormBaseParasite"/>
        </authorList>
    </citation>
    <scope>IDENTIFICATION</scope>
</reference>
<evidence type="ECO:0000256" key="1">
    <source>
        <dbReference type="ARBA" id="ARBA00022723"/>
    </source>
</evidence>
<dbReference type="SMART" id="SM00355">
    <property type="entry name" value="ZnF_C2H2"/>
    <property type="match status" value="6"/>
</dbReference>
<evidence type="ECO:0000313" key="10">
    <source>
        <dbReference type="Proteomes" id="UP000659654"/>
    </source>
</evidence>
<feature type="region of interest" description="Disordered" evidence="6">
    <location>
        <begin position="170"/>
        <end position="206"/>
    </location>
</feature>
<dbReference type="Proteomes" id="UP000582659">
    <property type="component" value="Unassembled WGS sequence"/>
</dbReference>
<dbReference type="Proteomes" id="UP000659654">
    <property type="component" value="Unassembled WGS sequence"/>
</dbReference>
<feature type="domain" description="C2H2-type" evidence="7">
    <location>
        <begin position="360"/>
        <end position="387"/>
    </location>
</feature>
<dbReference type="EMBL" id="CAJFDI010000001">
    <property type="protein sequence ID" value="CAD5210501.1"/>
    <property type="molecule type" value="Genomic_DNA"/>
</dbReference>
<keyword evidence="10" id="KW-1185">Reference proteome</keyword>
<dbReference type="InterPro" id="IPR050688">
    <property type="entry name" value="Zinc_finger/UBP_domain"/>
</dbReference>
<evidence type="ECO:0000313" key="9">
    <source>
        <dbReference type="Proteomes" id="UP000095284"/>
    </source>
</evidence>
<dbReference type="InterPro" id="IPR013087">
    <property type="entry name" value="Znf_C2H2_type"/>
</dbReference>
<dbReference type="EMBL" id="CAJFCV020000001">
    <property type="protein sequence ID" value="CAG9086505.1"/>
    <property type="molecule type" value="Genomic_DNA"/>
</dbReference>
<feature type="domain" description="C2H2-type" evidence="7">
    <location>
        <begin position="106"/>
        <end position="133"/>
    </location>
</feature>
<dbReference type="OrthoDB" id="6077919at2759"/>
<gene>
    <name evidence="8" type="ORF">BXYJ_LOCUS1960</name>
</gene>
<dbReference type="Proteomes" id="UP000095284">
    <property type="component" value="Unplaced"/>
</dbReference>
<dbReference type="PANTHER" id="PTHR24403:SF67">
    <property type="entry name" value="FI01116P-RELATED"/>
    <property type="match status" value="1"/>
</dbReference>
<keyword evidence="1" id="KW-0479">Metal-binding</keyword>
<evidence type="ECO:0000313" key="8">
    <source>
        <dbReference type="EMBL" id="CAD5210501.1"/>
    </source>
</evidence>
<dbReference type="eggNOG" id="KOG1721">
    <property type="taxonomic scope" value="Eukaryota"/>
</dbReference>
<accession>A0A1I7RV80</accession>
<dbReference type="SUPFAM" id="SSF57667">
    <property type="entry name" value="beta-beta-alpha zinc fingers"/>
    <property type="match status" value="1"/>
</dbReference>
<dbReference type="InterPro" id="IPR036236">
    <property type="entry name" value="Znf_C2H2_sf"/>
</dbReference>
<keyword evidence="3 5" id="KW-0863">Zinc-finger</keyword>
<evidence type="ECO:0000313" key="11">
    <source>
        <dbReference type="WBParaSite" id="BXY_0464100.1"/>
    </source>
</evidence>
<dbReference type="GO" id="GO:0045944">
    <property type="term" value="P:positive regulation of transcription by RNA polymerase II"/>
    <property type="evidence" value="ECO:0007669"/>
    <property type="project" value="TreeGrafter"/>
</dbReference>
<evidence type="ECO:0000256" key="6">
    <source>
        <dbReference type="SAM" id="MobiDB-lite"/>
    </source>
</evidence>
<feature type="domain" description="C2H2-type" evidence="7">
    <location>
        <begin position="134"/>
        <end position="157"/>
    </location>
</feature>
<dbReference type="AlphaFoldDB" id="A0A1I7RV80"/>
<sequence>MSMGQAEIAISDATLPIDMKFDSFTPNSDSMSTLSPLSFLDGLNKKERKRRRVIGNHDNTLDGLVAKRVDLGPDTKRYQTENEAIELPDDEVEIKRLETDPDVSTRMCSICGYQGKWVSEMVRHKRVHTSERPFKCKYCNRTSKWKADLIRHVAKTHGIRVVSKYSRSKAFDTQTDQNTRPKKDENNNKSPFLFQSPVQGSPASTASSLSPSTPFYKCQSCFFESESVEGIQQHLDDRHNQNPFDCRACQKSFKDIREVSAHFLQSTLKCTAISIKLNFSINDSSKASSLLTVSTSSGLVHSESDNASTSGVSSCASSRDDFDVPRRVYNCSDCAFNSTSEEQFDQHKQGHEPPKGLFTYKCVFCSWNSKKKSAIEKHLNVHTADPSQFMPQVEKNFLAPVLQPVQPVSSTSSALQCLAQLAQQSQLFGATAPQFPMLPEGLNAFGLLSTLCNAQRNQLPGPLMGAVPGGSPMNFNAVKDMPQLPFMAYGLCSLLGNLSKQSPTVTTPAINGQSVSSSPLTANSFDQFV</sequence>
<dbReference type="PANTHER" id="PTHR24403">
    <property type="entry name" value="ZINC FINGER PROTEIN"/>
    <property type="match status" value="1"/>
</dbReference>